<feature type="non-terminal residue" evidence="1">
    <location>
        <position position="1"/>
    </location>
</feature>
<dbReference type="EMBL" id="BARS01018674">
    <property type="protein sequence ID" value="GAF97044.1"/>
    <property type="molecule type" value="Genomic_DNA"/>
</dbReference>
<dbReference type="Gene3D" id="3.30.420.280">
    <property type="match status" value="1"/>
</dbReference>
<protein>
    <recommendedName>
        <fullName evidence="2">Terminase large subunit gp17-like C-terminal domain-containing protein</fullName>
    </recommendedName>
</protein>
<gene>
    <name evidence="1" type="ORF">S01H1_30353</name>
</gene>
<evidence type="ECO:0000313" key="1">
    <source>
        <dbReference type="EMBL" id="GAF97044.1"/>
    </source>
</evidence>
<comment type="caution">
    <text evidence="1">The sequence shown here is derived from an EMBL/GenBank/DDBJ whole genome shotgun (WGS) entry which is preliminary data.</text>
</comment>
<sequence>VLDTYKAERATIDQHAEYIKKHRLARAEATFCDPAGRNKNDQTGRSDVDEFERAGIPCRYTTAARWHEVANGIQLVRSLLNPNKPQIYVIRNEGNRAFIADIESYANRKVNGIYIDDPIKPQPADHTMDGLRYFCVNRMAGYSAGIVKLGAA</sequence>
<reference evidence="1" key="1">
    <citation type="journal article" date="2014" name="Front. Microbiol.">
        <title>High frequency of phylogenetically diverse reductive dehalogenase-homologous genes in deep subseafloor sedimentary metagenomes.</title>
        <authorList>
            <person name="Kawai M."/>
            <person name="Futagami T."/>
            <person name="Toyoda A."/>
            <person name="Takaki Y."/>
            <person name="Nishi S."/>
            <person name="Hori S."/>
            <person name="Arai W."/>
            <person name="Tsubouchi T."/>
            <person name="Morono Y."/>
            <person name="Uchiyama I."/>
            <person name="Ito T."/>
            <person name="Fujiyama A."/>
            <person name="Inagaki F."/>
            <person name="Takami H."/>
        </authorList>
    </citation>
    <scope>NUCLEOTIDE SEQUENCE</scope>
    <source>
        <strain evidence="1">Expedition CK06-06</strain>
    </source>
</reference>
<evidence type="ECO:0008006" key="2">
    <source>
        <dbReference type="Google" id="ProtNLM"/>
    </source>
</evidence>
<name>X0TUY6_9ZZZZ</name>
<dbReference type="AlphaFoldDB" id="X0TUY6"/>
<proteinExistence type="predicted"/>
<organism evidence="1">
    <name type="scientific">marine sediment metagenome</name>
    <dbReference type="NCBI Taxonomy" id="412755"/>
    <lineage>
        <taxon>unclassified sequences</taxon>
        <taxon>metagenomes</taxon>
        <taxon>ecological metagenomes</taxon>
    </lineage>
</organism>
<accession>X0TUY6</accession>